<keyword evidence="3" id="KW-1015">Disulfide bond</keyword>
<gene>
    <name evidence="5" type="ORF">N7509_001766</name>
</gene>
<accession>A0A9W9W7R9</accession>
<evidence type="ECO:0000256" key="4">
    <source>
        <dbReference type="SAM" id="SignalP"/>
    </source>
</evidence>
<dbReference type="InterPro" id="IPR000560">
    <property type="entry name" value="His_Pase_clade-2"/>
</dbReference>
<feature type="chain" id="PRO_5040843549" description="3-phytase" evidence="4">
    <location>
        <begin position="22"/>
        <end position="446"/>
    </location>
</feature>
<dbReference type="PIRSF" id="PIRSF000894">
    <property type="entry name" value="Acid_phosphatase"/>
    <property type="match status" value="1"/>
</dbReference>
<dbReference type="AlphaFoldDB" id="A0A9W9W7R9"/>
<reference evidence="5" key="2">
    <citation type="journal article" date="2023" name="IMA Fungus">
        <title>Comparative genomic study of the Penicillium genus elucidates a diverse pangenome and 15 lateral gene transfer events.</title>
        <authorList>
            <person name="Petersen C."/>
            <person name="Sorensen T."/>
            <person name="Nielsen M.R."/>
            <person name="Sondergaard T.E."/>
            <person name="Sorensen J.L."/>
            <person name="Fitzpatrick D.A."/>
            <person name="Frisvad J.C."/>
            <person name="Nielsen K.L."/>
        </authorList>
    </citation>
    <scope>NUCLEOTIDE SEQUENCE</scope>
    <source>
        <strain evidence="5">IBT 29677</strain>
    </source>
</reference>
<evidence type="ECO:0000313" key="6">
    <source>
        <dbReference type="Proteomes" id="UP001147747"/>
    </source>
</evidence>
<dbReference type="OrthoDB" id="6509975at2759"/>
<feature type="disulfide bond" evidence="3">
    <location>
        <begin position="241"/>
        <end position="254"/>
    </location>
</feature>
<dbReference type="GO" id="GO:0003993">
    <property type="term" value="F:acid phosphatase activity"/>
    <property type="evidence" value="ECO:0007669"/>
    <property type="project" value="TreeGrafter"/>
</dbReference>
<keyword evidence="4" id="KW-0732">Signal</keyword>
<name>A0A9W9W7R9_9EURO</name>
<feature type="disulfide bond" evidence="3">
    <location>
        <begin position="400"/>
        <end position="408"/>
    </location>
</feature>
<protein>
    <recommendedName>
        <fullName evidence="7">3-phytase</fullName>
    </recommendedName>
</protein>
<evidence type="ECO:0000256" key="1">
    <source>
        <dbReference type="ARBA" id="ARBA00022801"/>
    </source>
</evidence>
<evidence type="ECO:0000313" key="5">
    <source>
        <dbReference type="EMBL" id="KAJ5407883.1"/>
    </source>
</evidence>
<dbReference type="FunFam" id="3.40.50.1240:FF:000065">
    <property type="entry name" value="Similar to histidine acid phosphatase"/>
    <property type="match status" value="1"/>
</dbReference>
<feature type="signal peptide" evidence="4">
    <location>
        <begin position="1"/>
        <end position="21"/>
    </location>
</feature>
<dbReference type="EMBL" id="JAPZBU010000004">
    <property type="protein sequence ID" value="KAJ5407883.1"/>
    <property type="molecule type" value="Genomic_DNA"/>
</dbReference>
<proteinExistence type="predicted"/>
<dbReference type="CDD" id="cd07061">
    <property type="entry name" value="HP_HAP_like"/>
    <property type="match status" value="1"/>
</dbReference>
<dbReference type="Pfam" id="PF00328">
    <property type="entry name" value="His_Phos_2"/>
    <property type="match status" value="1"/>
</dbReference>
<dbReference type="SUPFAM" id="SSF53254">
    <property type="entry name" value="Phosphoglycerate mutase-like"/>
    <property type="match status" value="1"/>
</dbReference>
<dbReference type="RefSeq" id="XP_056492198.1">
    <property type="nucleotide sequence ID" value="XM_056626403.1"/>
</dbReference>
<evidence type="ECO:0000256" key="3">
    <source>
        <dbReference type="PIRSR" id="PIRSR000894-2"/>
    </source>
</evidence>
<dbReference type="PANTHER" id="PTHR20963">
    <property type="entry name" value="MULTIPLE INOSITOL POLYPHOSPHATE PHOSPHATASE-RELATED"/>
    <property type="match status" value="1"/>
</dbReference>
<keyword evidence="2" id="KW-0325">Glycoprotein</keyword>
<sequence>MYLPNFLALPVLLAAPVLSSSYHFNPLDHSAGTAPYFTPHNPPLQPSTPQGCNVTRASYLVRHAAIYPNDFEYETYIEPFVKKLQNTSQHQWQSTKALAFLSNWTAPAEEHHLEKLTKFGLQEARSLGTTLHKRYAHLTAPARVWSSTAERTVKSAEGFITGFTDNHTKSINLTQVAESEKAGADSLTPYKGCSAYSSSYGSDQSSAFGKVYTKPIIARLNAEAPSFNFTQNDITGMFELCGYETVIRGSSPFCSLKLFSPDEWLGYEYANDLMYFHNTGYGRELSSTLGLPWVNASIAALRDESLPQELYVSFTHREVPPMVLTALGLYNNSAYSGANNVNGTMPEDRINYNRAWKSSEILPFLTNIAIEKMSCESYGYDEGDYYRILNNAGPQPLVDCRDGPGGSCSKDNFHDFVKERLESTVGYNEACGGDSDYPTSLTLYEV</sequence>
<keyword evidence="1" id="KW-0378">Hydrolase</keyword>
<dbReference type="InterPro" id="IPR029033">
    <property type="entry name" value="His_PPase_superfam"/>
</dbReference>
<feature type="disulfide bond" evidence="3">
    <location>
        <begin position="52"/>
        <end position="375"/>
    </location>
</feature>
<evidence type="ECO:0000256" key="2">
    <source>
        <dbReference type="ARBA" id="ARBA00023180"/>
    </source>
</evidence>
<dbReference type="GeneID" id="81365383"/>
<evidence type="ECO:0008006" key="7">
    <source>
        <dbReference type="Google" id="ProtNLM"/>
    </source>
</evidence>
<comment type="caution">
    <text evidence="5">The sequence shown here is derived from an EMBL/GenBank/DDBJ whole genome shotgun (WGS) entry which is preliminary data.</text>
</comment>
<organism evidence="5 6">
    <name type="scientific">Penicillium cosmopolitanum</name>
    <dbReference type="NCBI Taxonomy" id="1131564"/>
    <lineage>
        <taxon>Eukaryota</taxon>
        <taxon>Fungi</taxon>
        <taxon>Dikarya</taxon>
        <taxon>Ascomycota</taxon>
        <taxon>Pezizomycotina</taxon>
        <taxon>Eurotiomycetes</taxon>
        <taxon>Eurotiomycetidae</taxon>
        <taxon>Eurotiales</taxon>
        <taxon>Aspergillaceae</taxon>
        <taxon>Penicillium</taxon>
    </lineage>
</organism>
<dbReference type="Gene3D" id="3.40.50.1240">
    <property type="entry name" value="Phosphoglycerate mutase-like"/>
    <property type="match status" value="1"/>
</dbReference>
<dbReference type="InterPro" id="IPR016274">
    <property type="entry name" value="Histidine_acid_Pase_euk"/>
</dbReference>
<reference evidence="5" key="1">
    <citation type="submission" date="2022-12" db="EMBL/GenBank/DDBJ databases">
        <authorList>
            <person name="Petersen C."/>
        </authorList>
    </citation>
    <scope>NUCLEOTIDE SEQUENCE</scope>
    <source>
        <strain evidence="5">IBT 29677</strain>
    </source>
</reference>
<dbReference type="PANTHER" id="PTHR20963:SF14">
    <property type="entry name" value="ACID PHOSPHATASE, PUTATIVE-RELATED"/>
    <property type="match status" value="1"/>
</dbReference>
<dbReference type="Proteomes" id="UP001147747">
    <property type="component" value="Unassembled WGS sequence"/>
</dbReference>
<dbReference type="GO" id="GO:0009277">
    <property type="term" value="C:fungal-type cell wall"/>
    <property type="evidence" value="ECO:0007669"/>
    <property type="project" value="TreeGrafter"/>
</dbReference>
<keyword evidence="6" id="KW-1185">Reference proteome</keyword>